<sequence length="199" mass="22776">MKSPWNSVLPQHYVDKWNEIHTKINDTTISLPRNIGRGNEKTGKSTLWIFADASQLATVFCAYVTHLPNHHTDGLLCAKARLAPLKRKLSIPRLELIAILISLRLAKTILHSLHIVNDSEIALAWLQLSRKLLVFVSIQVDRIHKLTRQIQELSITLNFKYIKSAHNPADIATRPTDKEQFRTSDWLTGPQWLQIPEPQ</sequence>
<dbReference type="EMBL" id="UZAF01017452">
    <property type="protein sequence ID" value="VDO41802.1"/>
    <property type="molecule type" value="Genomic_DNA"/>
</dbReference>
<evidence type="ECO:0000313" key="3">
    <source>
        <dbReference type="WBParaSite" id="HPLM_0001103001-mRNA-1"/>
    </source>
</evidence>
<dbReference type="PANTHER" id="PTHR47331">
    <property type="entry name" value="PHD-TYPE DOMAIN-CONTAINING PROTEIN"/>
    <property type="match status" value="1"/>
</dbReference>
<reference evidence="3" key="1">
    <citation type="submission" date="2017-02" db="UniProtKB">
        <authorList>
            <consortium name="WormBaseParasite"/>
        </authorList>
    </citation>
    <scope>IDENTIFICATION</scope>
</reference>
<dbReference type="OMA" id="NWRIICK"/>
<evidence type="ECO:0000313" key="2">
    <source>
        <dbReference type="Proteomes" id="UP000268014"/>
    </source>
</evidence>
<dbReference type="OrthoDB" id="5868329at2759"/>
<keyword evidence="2" id="KW-1185">Reference proteome</keyword>
<dbReference type="Proteomes" id="UP000268014">
    <property type="component" value="Unassembled WGS sequence"/>
</dbReference>
<reference evidence="1 2" key="2">
    <citation type="submission" date="2018-11" db="EMBL/GenBank/DDBJ databases">
        <authorList>
            <consortium name="Pathogen Informatics"/>
        </authorList>
    </citation>
    <scope>NUCLEOTIDE SEQUENCE [LARGE SCALE GENOMIC DNA]</scope>
    <source>
        <strain evidence="1 2">MHpl1</strain>
    </source>
</reference>
<dbReference type="WBParaSite" id="HPLM_0001103001-mRNA-1">
    <property type="protein sequence ID" value="HPLM_0001103001-mRNA-1"/>
    <property type="gene ID" value="HPLM_0001103001"/>
</dbReference>
<evidence type="ECO:0000313" key="1">
    <source>
        <dbReference type="EMBL" id="VDO41802.1"/>
    </source>
</evidence>
<protein>
    <submittedName>
        <fullName evidence="3">RNase H domain-containing protein</fullName>
    </submittedName>
</protein>
<accession>A0A0N4WJ55</accession>
<dbReference type="InterPro" id="IPR008042">
    <property type="entry name" value="Retrotrans_Pao"/>
</dbReference>
<dbReference type="AlphaFoldDB" id="A0A0N4WJ55"/>
<gene>
    <name evidence="1" type="ORF">HPLM_LOCUS11022</name>
</gene>
<name>A0A0N4WJ55_HAEPC</name>
<dbReference type="STRING" id="6290.A0A0N4WJ55"/>
<proteinExistence type="predicted"/>
<dbReference type="Pfam" id="PF05380">
    <property type="entry name" value="Peptidase_A17"/>
    <property type="match status" value="1"/>
</dbReference>
<organism evidence="3">
    <name type="scientific">Haemonchus placei</name>
    <name type="common">Barber's pole worm</name>
    <dbReference type="NCBI Taxonomy" id="6290"/>
    <lineage>
        <taxon>Eukaryota</taxon>
        <taxon>Metazoa</taxon>
        <taxon>Ecdysozoa</taxon>
        <taxon>Nematoda</taxon>
        <taxon>Chromadorea</taxon>
        <taxon>Rhabditida</taxon>
        <taxon>Rhabditina</taxon>
        <taxon>Rhabditomorpha</taxon>
        <taxon>Strongyloidea</taxon>
        <taxon>Trichostrongylidae</taxon>
        <taxon>Haemonchus</taxon>
    </lineage>
</organism>